<organism evidence="4 5">
    <name type="scientific">Pseudonocardia eucalypti</name>
    <dbReference type="NCBI Taxonomy" id="648755"/>
    <lineage>
        <taxon>Bacteria</taxon>
        <taxon>Bacillati</taxon>
        <taxon>Actinomycetota</taxon>
        <taxon>Actinomycetes</taxon>
        <taxon>Pseudonocardiales</taxon>
        <taxon>Pseudonocardiaceae</taxon>
        <taxon>Pseudonocardia</taxon>
    </lineage>
</organism>
<comment type="caution">
    <text evidence="4">The sequence shown here is derived from an EMBL/GenBank/DDBJ whole genome shotgun (WGS) entry which is preliminary data.</text>
</comment>
<sequence length="207" mass="21568">MRTNTLGGALATALITVATLGGCAATGDAPASPAAPPAPAASAGQAHNQADISFAQGMIPHHAQAVDMAKLAPTRAGSPRVKELAAAIQGAQQPEIDQMTGFLRDWQAPVPETGDQAMGGMQHSGHEMRGAGRGMMTAEQMSELERSSGPAFDRLFPRMMVDHHRGAVTMANAELAEGQNPEAKQLARRIVDAQQREIDEMTALLGG</sequence>
<dbReference type="EMBL" id="BAABJP010000030">
    <property type="protein sequence ID" value="GAA5164398.1"/>
    <property type="molecule type" value="Genomic_DNA"/>
</dbReference>
<keyword evidence="2" id="KW-0732">Signal</keyword>
<protein>
    <submittedName>
        <fullName evidence="4">DUF305 domain-containing protein</fullName>
    </submittedName>
</protein>
<name>A0ABP9QMG9_9PSEU</name>
<feature type="chain" id="PRO_5046728519" evidence="2">
    <location>
        <begin position="25"/>
        <end position="207"/>
    </location>
</feature>
<dbReference type="Pfam" id="PF03713">
    <property type="entry name" value="DUF305"/>
    <property type="match status" value="1"/>
</dbReference>
<dbReference type="Proteomes" id="UP001428817">
    <property type="component" value="Unassembled WGS sequence"/>
</dbReference>
<accession>A0ABP9QMG9</accession>
<dbReference type="PROSITE" id="PS51257">
    <property type="entry name" value="PROKAR_LIPOPROTEIN"/>
    <property type="match status" value="1"/>
</dbReference>
<keyword evidence="5" id="KW-1185">Reference proteome</keyword>
<dbReference type="Gene3D" id="1.20.1260.10">
    <property type="match status" value="1"/>
</dbReference>
<evidence type="ECO:0000313" key="4">
    <source>
        <dbReference type="EMBL" id="GAA5164398.1"/>
    </source>
</evidence>
<evidence type="ECO:0000259" key="3">
    <source>
        <dbReference type="Pfam" id="PF03713"/>
    </source>
</evidence>
<feature type="domain" description="DUF305" evidence="3">
    <location>
        <begin position="51"/>
        <end position="205"/>
    </location>
</feature>
<evidence type="ECO:0000313" key="5">
    <source>
        <dbReference type="Proteomes" id="UP001428817"/>
    </source>
</evidence>
<dbReference type="InterPro" id="IPR012347">
    <property type="entry name" value="Ferritin-like"/>
</dbReference>
<dbReference type="PANTHER" id="PTHR36933:SF1">
    <property type="entry name" value="SLL0788 PROTEIN"/>
    <property type="match status" value="1"/>
</dbReference>
<dbReference type="RefSeq" id="WP_185062375.1">
    <property type="nucleotide sequence ID" value="NZ_BAABJP010000030.1"/>
</dbReference>
<dbReference type="PANTHER" id="PTHR36933">
    <property type="entry name" value="SLL0788 PROTEIN"/>
    <property type="match status" value="1"/>
</dbReference>
<feature type="region of interest" description="Disordered" evidence="1">
    <location>
        <begin position="28"/>
        <end position="47"/>
    </location>
</feature>
<evidence type="ECO:0000256" key="1">
    <source>
        <dbReference type="SAM" id="MobiDB-lite"/>
    </source>
</evidence>
<feature type="signal peptide" evidence="2">
    <location>
        <begin position="1"/>
        <end position="24"/>
    </location>
</feature>
<reference evidence="5" key="1">
    <citation type="journal article" date="2019" name="Int. J. Syst. Evol. Microbiol.">
        <title>The Global Catalogue of Microorganisms (GCM) 10K type strain sequencing project: providing services to taxonomists for standard genome sequencing and annotation.</title>
        <authorList>
            <consortium name="The Broad Institute Genomics Platform"/>
            <consortium name="The Broad Institute Genome Sequencing Center for Infectious Disease"/>
            <person name="Wu L."/>
            <person name="Ma J."/>
        </authorList>
    </citation>
    <scope>NUCLEOTIDE SEQUENCE [LARGE SCALE GENOMIC DNA]</scope>
    <source>
        <strain evidence="5">JCM 18303</strain>
    </source>
</reference>
<dbReference type="InterPro" id="IPR005183">
    <property type="entry name" value="DUF305_CopM-like"/>
</dbReference>
<proteinExistence type="predicted"/>
<evidence type="ECO:0000256" key="2">
    <source>
        <dbReference type="SAM" id="SignalP"/>
    </source>
</evidence>
<gene>
    <name evidence="4" type="ORF">GCM10023321_52790</name>
</gene>